<proteinExistence type="predicted"/>
<protein>
    <submittedName>
        <fullName evidence="9">Unannotated protein</fullName>
    </submittedName>
</protein>
<dbReference type="AlphaFoldDB" id="A0A6J7TTM6"/>
<name>A0A6J7TTM6_9ZZZZ</name>
<dbReference type="Pfam" id="PF13396">
    <property type="entry name" value="PLDc_N"/>
    <property type="match status" value="1"/>
</dbReference>
<evidence type="ECO:0000256" key="5">
    <source>
        <dbReference type="ARBA" id="ARBA00023136"/>
    </source>
</evidence>
<sequence length="85" mass="9318">MTRLLPLLLILAISIYAFVDCARTPQESIQKLPKWAWILAILIAPFAIGGIAWLLVGRSRGLGGPRGGRGKIIPPDDDPDFLRNL</sequence>
<feature type="transmembrane region" description="Helical" evidence="7">
    <location>
        <begin position="35"/>
        <end position="56"/>
    </location>
</feature>
<keyword evidence="5 7" id="KW-0472">Membrane</keyword>
<dbReference type="GO" id="GO:0005886">
    <property type="term" value="C:plasma membrane"/>
    <property type="evidence" value="ECO:0007669"/>
    <property type="project" value="UniProtKB-SubCell"/>
</dbReference>
<evidence type="ECO:0000313" key="9">
    <source>
        <dbReference type="EMBL" id="CAB5057289.1"/>
    </source>
</evidence>
<keyword evidence="3 7" id="KW-0812">Transmembrane</keyword>
<feature type="domain" description="Cardiolipin synthase N-terminal" evidence="8">
    <location>
        <begin position="12"/>
        <end position="58"/>
    </location>
</feature>
<evidence type="ECO:0000256" key="6">
    <source>
        <dbReference type="SAM" id="MobiDB-lite"/>
    </source>
</evidence>
<keyword evidence="2" id="KW-1003">Cell membrane</keyword>
<evidence type="ECO:0000256" key="1">
    <source>
        <dbReference type="ARBA" id="ARBA00004651"/>
    </source>
</evidence>
<comment type="subcellular location">
    <subcellularLocation>
        <location evidence="1">Cell membrane</location>
        <topology evidence="1">Multi-pass membrane protein</topology>
    </subcellularLocation>
</comment>
<evidence type="ECO:0000256" key="3">
    <source>
        <dbReference type="ARBA" id="ARBA00022692"/>
    </source>
</evidence>
<gene>
    <name evidence="9" type="ORF">UFOPK4366_00009</name>
</gene>
<evidence type="ECO:0000259" key="8">
    <source>
        <dbReference type="Pfam" id="PF13396"/>
    </source>
</evidence>
<evidence type="ECO:0000256" key="4">
    <source>
        <dbReference type="ARBA" id="ARBA00022989"/>
    </source>
</evidence>
<feature type="region of interest" description="Disordered" evidence="6">
    <location>
        <begin position="63"/>
        <end position="85"/>
    </location>
</feature>
<evidence type="ECO:0000256" key="2">
    <source>
        <dbReference type="ARBA" id="ARBA00022475"/>
    </source>
</evidence>
<evidence type="ECO:0000256" key="7">
    <source>
        <dbReference type="SAM" id="Phobius"/>
    </source>
</evidence>
<organism evidence="9">
    <name type="scientific">freshwater metagenome</name>
    <dbReference type="NCBI Taxonomy" id="449393"/>
    <lineage>
        <taxon>unclassified sequences</taxon>
        <taxon>metagenomes</taxon>
        <taxon>ecological metagenomes</taxon>
    </lineage>
</organism>
<keyword evidence="4 7" id="KW-1133">Transmembrane helix</keyword>
<accession>A0A6J7TTM6</accession>
<dbReference type="InterPro" id="IPR027379">
    <property type="entry name" value="CLS_N"/>
</dbReference>
<reference evidence="9" key="1">
    <citation type="submission" date="2020-05" db="EMBL/GenBank/DDBJ databases">
        <authorList>
            <person name="Chiriac C."/>
            <person name="Salcher M."/>
            <person name="Ghai R."/>
            <person name="Kavagutti S V."/>
        </authorList>
    </citation>
    <scope>NUCLEOTIDE SEQUENCE</scope>
</reference>
<dbReference type="EMBL" id="CAFBQS010000001">
    <property type="protein sequence ID" value="CAB5057289.1"/>
    <property type="molecule type" value="Genomic_DNA"/>
</dbReference>